<evidence type="ECO:0000313" key="3">
    <source>
        <dbReference type="Proteomes" id="UP001275436"/>
    </source>
</evidence>
<sequence length="75" mass="8839">MRQYALLRLLLAVFFLYVAWPLIPEATSQLEYFFWGCWLAFLFLFIGANLSTLLQITQPPVMEQKEILKRKLGNN</sequence>
<dbReference type="RefSeq" id="WP_017797295.1">
    <property type="nucleotide sequence ID" value="NZ_BSKO01000001.1"/>
</dbReference>
<evidence type="ECO:0000256" key="1">
    <source>
        <dbReference type="SAM" id="Phobius"/>
    </source>
</evidence>
<dbReference type="Proteomes" id="UP001275436">
    <property type="component" value="Unassembled WGS sequence"/>
</dbReference>
<keyword evidence="1" id="KW-0472">Membrane</keyword>
<accession>A0ABQ5TL63</accession>
<dbReference type="EMBL" id="BSKO01000001">
    <property type="protein sequence ID" value="GLO66847.1"/>
    <property type="molecule type" value="Genomic_DNA"/>
</dbReference>
<reference evidence="2 3" key="1">
    <citation type="submission" date="2023-02" db="EMBL/GenBank/DDBJ databases">
        <title>Oceanobacillus kimchii IFOP_LL358 isolated form Alexandrium catenella lab strain.</title>
        <authorList>
            <person name="Gajardo G."/>
            <person name="Ueki S."/>
            <person name="Maruyama F."/>
        </authorList>
    </citation>
    <scope>NUCLEOTIDE SEQUENCE [LARGE SCALE GENOMIC DNA]</scope>
    <source>
        <strain evidence="2 3">IFOP_LL358</strain>
    </source>
</reference>
<evidence type="ECO:0000313" key="2">
    <source>
        <dbReference type="EMBL" id="GLO66847.1"/>
    </source>
</evidence>
<keyword evidence="1" id="KW-0812">Transmembrane</keyword>
<organism evidence="2 3">
    <name type="scientific">Oceanobacillus kimchii</name>
    <dbReference type="NCBI Taxonomy" id="746691"/>
    <lineage>
        <taxon>Bacteria</taxon>
        <taxon>Bacillati</taxon>
        <taxon>Bacillota</taxon>
        <taxon>Bacilli</taxon>
        <taxon>Bacillales</taxon>
        <taxon>Bacillaceae</taxon>
        <taxon>Oceanobacillus</taxon>
    </lineage>
</organism>
<gene>
    <name evidence="2" type="ORF">MACH08_26310</name>
</gene>
<proteinExistence type="predicted"/>
<feature type="transmembrane region" description="Helical" evidence="1">
    <location>
        <begin position="32"/>
        <end position="54"/>
    </location>
</feature>
<comment type="caution">
    <text evidence="2">The sequence shown here is derived from an EMBL/GenBank/DDBJ whole genome shotgun (WGS) entry which is preliminary data.</text>
</comment>
<keyword evidence="3" id="KW-1185">Reference proteome</keyword>
<name>A0ABQ5TL63_9BACI</name>
<protein>
    <submittedName>
        <fullName evidence="2">Uncharacterized protein</fullName>
    </submittedName>
</protein>
<keyword evidence="1" id="KW-1133">Transmembrane helix</keyword>